<dbReference type="Proteomes" id="UP000789901">
    <property type="component" value="Unassembled WGS sequence"/>
</dbReference>
<reference evidence="1 2" key="1">
    <citation type="submission" date="2021-06" db="EMBL/GenBank/DDBJ databases">
        <authorList>
            <person name="Kallberg Y."/>
            <person name="Tangrot J."/>
            <person name="Rosling A."/>
        </authorList>
    </citation>
    <scope>NUCLEOTIDE SEQUENCE [LARGE SCALE GENOMIC DNA]</scope>
    <source>
        <strain evidence="1 2">120-4 pot B 10/14</strain>
    </source>
</reference>
<sequence>MDDMTYLVSLVRTMVQEVISSLRTVHGKQQRQRPHLCYVCQHKGHIACSCLLQNKDSIEVENTALRKRLRAITNNKATIRFSLYSNVMSLTWKHMNQYDEIIGYVPGIKVNIDGVEVVQKFI</sequence>
<proteinExistence type="predicted"/>
<evidence type="ECO:0000313" key="2">
    <source>
        <dbReference type="Proteomes" id="UP000789901"/>
    </source>
</evidence>
<keyword evidence="2" id="KW-1185">Reference proteome</keyword>
<comment type="caution">
    <text evidence="1">The sequence shown here is derived from an EMBL/GenBank/DDBJ whole genome shotgun (WGS) entry which is preliminary data.</text>
</comment>
<evidence type="ECO:0000313" key="1">
    <source>
        <dbReference type="EMBL" id="CAG8660014.1"/>
    </source>
</evidence>
<dbReference type="EMBL" id="CAJVQB010005374">
    <property type="protein sequence ID" value="CAG8660014.1"/>
    <property type="molecule type" value="Genomic_DNA"/>
</dbReference>
<organism evidence="1 2">
    <name type="scientific">Gigaspora margarita</name>
    <dbReference type="NCBI Taxonomy" id="4874"/>
    <lineage>
        <taxon>Eukaryota</taxon>
        <taxon>Fungi</taxon>
        <taxon>Fungi incertae sedis</taxon>
        <taxon>Mucoromycota</taxon>
        <taxon>Glomeromycotina</taxon>
        <taxon>Glomeromycetes</taxon>
        <taxon>Diversisporales</taxon>
        <taxon>Gigasporaceae</taxon>
        <taxon>Gigaspora</taxon>
    </lineage>
</organism>
<name>A0ABN7URJ4_GIGMA</name>
<protein>
    <submittedName>
        <fullName evidence="1">5585_t:CDS:1</fullName>
    </submittedName>
</protein>
<gene>
    <name evidence="1" type="ORF">GMARGA_LOCUS9831</name>
</gene>
<accession>A0ABN7URJ4</accession>